<organism evidence="1 2">
    <name type="scientific">Brachionus plicatilis</name>
    <name type="common">Marine rotifer</name>
    <name type="synonym">Brachionus muelleri</name>
    <dbReference type="NCBI Taxonomy" id="10195"/>
    <lineage>
        <taxon>Eukaryota</taxon>
        <taxon>Metazoa</taxon>
        <taxon>Spiralia</taxon>
        <taxon>Gnathifera</taxon>
        <taxon>Rotifera</taxon>
        <taxon>Eurotatoria</taxon>
        <taxon>Monogononta</taxon>
        <taxon>Pseudotrocha</taxon>
        <taxon>Ploima</taxon>
        <taxon>Brachionidae</taxon>
        <taxon>Brachionus</taxon>
    </lineage>
</organism>
<accession>A0A3M7T682</accession>
<comment type="caution">
    <text evidence="1">The sequence shown here is derived from an EMBL/GenBank/DDBJ whole genome shotgun (WGS) entry which is preliminary data.</text>
</comment>
<reference evidence="1 2" key="1">
    <citation type="journal article" date="2018" name="Sci. Rep.">
        <title>Genomic signatures of local adaptation to the degree of environmental predictability in rotifers.</title>
        <authorList>
            <person name="Franch-Gras L."/>
            <person name="Hahn C."/>
            <person name="Garcia-Roger E.M."/>
            <person name="Carmona M.J."/>
            <person name="Serra M."/>
            <person name="Gomez A."/>
        </authorList>
    </citation>
    <scope>NUCLEOTIDE SEQUENCE [LARGE SCALE GENOMIC DNA]</scope>
    <source>
        <strain evidence="1">HYR1</strain>
    </source>
</reference>
<name>A0A3M7T682_BRAPC</name>
<sequence length="93" mass="10141">MNTSSTVPGHIVIKVLRTNRVLKLIRFKAPILRLDASVNSLLCSSIDLQIKNIGNERTKSIGTMAGLSSCELAGLVIHVSDEQNTLPLQQLFV</sequence>
<proteinExistence type="predicted"/>
<dbReference type="Proteomes" id="UP000276133">
    <property type="component" value="Unassembled WGS sequence"/>
</dbReference>
<dbReference type="EMBL" id="REGN01000215">
    <property type="protein sequence ID" value="RNA43546.1"/>
    <property type="molecule type" value="Genomic_DNA"/>
</dbReference>
<dbReference type="OrthoDB" id="10531372at2759"/>
<evidence type="ECO:0000313" key="2">
    <source>
        <dbReference type="Proteomes" id="UP000276133"/>
    </source>
</evidence>
<keyword evidence="2" id="KW-1185">Reference proteome</keyword>
<gene>
    <name evidence="1" type="ORF">BpHYR1_044656</name>
</gene>
<dbReference type="AlphaFoldDB" id="A0A3M7T682"/>
<protein>
    <submittedName>
        <fullName evidence="1">Uncharacterized protein</fullName>
    </submittedName>
</protein>
<evidence type="ECO:0000313" key="1">
    <source>
        <dbReference type="EMBL" id="RNA43546.1"/>
    </source>
</evidence>